<keyword evidence="2" id="KW-1185">Reference proteome</keyword>
<gene>
    <name evidence="1" type="ORF">DNK47_02610</name>
</gene>
<dbReference type="Proteomes" id="UP000249762">
    <property type="component" value="Unassembled WGS sequence"/>
</dbReference>
<comment type="caution">
    <text evidence="1">The sequence shown here is derived from an EMBL/GenBank/DDBJ whole genome shotgun (WGS) entry which is preliminary data.</text>
</comment>
<dbReference type="AlphaFoldDB" id="A0A328PJA7"/>
<name>A0A328PJA7_9MOLU</name>
<dbReference type="RefSeq" id="WP_112665685.1">
    <property type="nucleotide sequence ID" value="NZ_QKVO01000012.1"/>
</dbReference>
<accession>A0A328PJA7</accession>
<evidence type="ECO:0000313" key="1">
    <source>
        <dbReference type="EMBL" id="RAO94902.1"/>
    </source>
</evidence>
<dbReference type="EMBL" id="QKVO01000012">
    <property type="protein sequence ID" value="RAO94902.1"/>
    <property type="molecule type" value="Genomic_DNA"/>
</dbReference>
<protein>
    <submittedName>
        <fullName evidence="1">Uncharacterized protein</fullName>
    </submittedName>
</protein>
<organism evidence="1 2">
    <name type="scientific">Mycoplasma wenyonii</name>
    <dbReference type="NCBI Taxonomy" id="65123"/>
    <lineage>
        <taxon>Bacteria</taxon>
        <taxon>Bacillati</taxon>
        <taxon>Mycoplasmatota</taxon>
        <taxon>Mollicutes</taxon>
        <taxon>Mycoplasmataceae</taxon>
        <taxon>Mycoplasma</taxon>
    </lineage>
</organism>
<proteinExistence type="predicted"/>
<reference evidence="2" key="1">
    <citation type="submission" date="2018-06" db="EMBL/GenBank/DDBJ databases">
        <authorList>
            <person name="Martinez Ocampo F."/>
            <person name="Quiroz Castaneda R.E."/>
            <person name="Rojas Lopez X."/>
        </authorList>
    </citation>
    <scope>NUCLEOTIDE SEQUENCE [LARGE SCALE GENOMIC DNA]</scope>
    <source>
        <strain evidence="2">INIFAP02</strain>
    </source>
</reference>
<sequence length="95" mass="10870">MAENWTGLFPNNLLVNSENLLLETRFNVQTETTDESDGYKTTFTGNRFLHPPLIGKWGSDSKVVSDKSFTEVKITVEDVTDDSQKLYLLFPPRRD</sequence>
<evidence type="ECO:0000313" key="2">
    <source>
        <dbReference type="Proteomes" id="UP000249762"/>
    </source>
</evidence>